<gene>
    <name evidence="2" type="ORF">PBRASI_LOCUS6050</name>
</gene>
<reference evidence="2" key="1">
    <citation type="submission" date="2021-06" db="EMBL/GenBank/DDBJ databases">
        <authorList>
            <person name="Kallberg Y."/>
            <person name="Tangrot J."/>
            <person name="Rosling A."/>
        </authorList>
    </citation>
    <scope>NUCLEOTIDE SEQUENCE</scope>
    <source>
        <strain evidence="2">BR232B</strain>
    </source>
</reference>
<dbReference type="InterPro" id="IPR032675">
    <property type="entry name" value="LRR_dom_sf"/>
</dbReference>
<sequence length="592" mass="67364">MTVPREGRIIRSCSRINKSPVKDKIHSTGIQADEHKSLSLPTECLFNIFSYLADERQSLHSCILVNRHWCRAAISVLWSRPFVLLYLKTKKKHKSPDTPRRGPFKLLSMCLLCLGHENSSHLLLKLKKRKGRPLFDYLSFIEELHVRDLCRAVLQGLAYKKKKKTVRNVKIKLDRVFSKFVEQIVMRVPHSFKEDIKDDALGGVTEFAGTMCQLLLDNCHRLKTLCVRLDIDLDGFADPYRRIKAYIADSHGLSTLTEFEWRANAPSAELLQALTNATSKLTTVRVYRLPLTSWDDTRVGESLITLIRAQRKLIHFELGWTGRDCTSIIEALEHHASTLQSLHFIGVSFRSWKPLKILSSTIQLKSLKFHACRNVTAELLDSLAHGHYPHLTSLDFCDTKVPSALVEAMLSSCGNTLESVNLGEAESCSYLIELVSVLCPKVCHFGAVIESEDTPLLLKYLLEHHHMKSLEISGPVADMDWLFLALSIQEFPNLRHLTIKGARQQISPQTLEIFLSKSGPPIEQLKLVPCFGKGECYTEVVLRFLKGTLKDFNMVVTESGMSEDLINLAEDTIEKFECELMWSWSMLSRYLQ</sequence>
<name>A0A9N9BNA6_9GLOM</name>
<dbReference type="Pfam" id="PF12937">
    <property type="entry name" value="F-box-like"/>
    <property type="match status" value="1"/>
</dbReference>
<proteinExistence type="predicted"/>
<keyword evidence="3" id="KW-1185">Reference proteome</keyword>
<evidence type="ECO:0000313" key="3">
    <source>
        <dbReference type="Proteomes" id="UP000789739"/>
    </source>
</evidence>
<comment type="caution">
    <text evidence="2">The sequence shown here is derived from an EMBL/GenBank/DDBJ whole genome shotgun (WGS) entry which is preliminary data.</text>
</comment>
<protein>
    <submittedName>
        <fullName evidence="2">2122_t:CDS:1</fullName>
    </submittedName>
</protein>
<dbReference type="SUPFAM" id="SSF81383">
    <property type="entry name" value="F-box domain"/>
    <property type="match status" value="1"/>
</dbReference>
<dbReference type="Proteomes" id="UP000789739">
    <property type="component" value="Unassembled WGS sequence"/>
</dbReference>
<dbReference type="AlphaFoldDB" id="A0A9N9BNA6"/>
<evidence type="ECO:0000313" key="2">
    <source>
        <dbReference type="EMBL" id="CAG8570034.1"/>
    </source>
</evidence>
<feature type="domain" description="F-box" evidence="1">
    <location>
        <begin position="39"/>
        <end position="82"/>
    </location>
</feature>
<dbReference type="EMBL" id="CAJVPI010000764">
    <property type="protein sequence ID" value="CAG8570034.1"/>
    <property type="molecule type" value="Genomic_DNA"/>
</dbReference>
<dbReference type="Gene3D" id="3.80.10.10">
    <property type="entry name" value="Ribonuclease Inhibitor"/>
    <property type="match status" value="1"/>
</dbReference>
<dbReference type="OrthoDB" id="2332634at2759"/>
<accession>A0A9N9BNA6</accession>
<organism evidence="2 3">
    <name type="scientific">Paraglomus brasilianum</name>
    <dbReference type="NCBI Taxonomy" id="144538"/>
    <lineage>
        <taxon>Eukaryota</taxon>
        <taxon>Fungi</taxon>
        <taxon>Fungi incertae sedis</taxon>
        <taxon>Mucoromycota</taxon>
        <taxon>Glomeromycotina</taxon>
        <taxon>Glomeromycetes</taxon>
        <taxon>Paraglomerales</taxon>
        <taxon>Paraglomeraceae</taxon>
        <taxon>Paraglomus</taxon>
    </lineage>
</organism>
<dbReference type="SUPFAM" id="SSF52047">
    <property type="entry name" value="RNI-like"/>
    <property type="match status" value="1"/>
</dbReference>
<dbReference type="InterPro" id="IPR001810">
    <property type="entry name" value="F-box_dom"/>
</dbReference>
<evidence type="ECO:0000259" key="1">
    <source>
        <dbReference type="Pfam" id="PF12937"/>
    </source>
</evidence>
<dbReference type="InterPro" id="IPR036047">
    <property type="entry name" value="F-box-like_dom_sf"/>
</dbReference>